<evidence type="ECO:0000313" key="4">
    <source>
        <dbReference type="EMBL" id="GAQ90129.1"/>
    </source>
</evidence>
<keyword evidence="1" id="KW-0904">Protein phosphatase</keyword>
<dbReference type="EMBL" id="DF237553">
    <property type="protein sequence ID" value="GAQ90129.1"/>
    <property type="molecule type" value="Genomic_DNA"/>
</dbReference>
<feature type="compositionally biased region" description="Acidic residues" evidence="2">
    <location>
        <begin position="186"/>
        <end position="195"/>
    </location>
</feature>
<comment type="catalytic activity">
    <reaction evidence="1">
        <text>O-phospho-L-seryl-[protein] + H2O = L-seryl-[protein] + phosphate</text>
        <dbReference type="Rhea" id="RHEA:20629"/>
        <dbReference type="Rhea" id="RHEA-COMP:9863"/>
        <dbReference type="Rhea" id="RHEA-COMP:11604"/>
        <dbReference type="ChEBI" id="CHEBI:15377"/>
        <dbReference type="ChEBI" id="CHEBI:29999"/>
        <dbReference type="ChEBI" id="CHEBI:43474"/>
        <dbReference type="ChEBI" id="CHEBI:83421"/>
        <dbReference type="EC" id="3.1.3.16"/>
    </reaction>
</comment>
<dbReference type="OrthoDB" id="60843at2759"/>
<dbReference type="SUPFAM" id="SSF81606">
    <property type="entry name" value="PP2C-like"/>
    <property type="match status" value="1"/>
</dbReference>
<dbReference type="InterPro" id="IPR036457">
    <property type="entry name" value="PPM-type-like_dom_sf"/>
</dbReference>
<dbReference type="SMART" id="SM00332">
    <property type="entry name" value="PP2Cc"/>
    <property type="match status" value="1"/>
</dbReference>
<keyword evidence="5" id="KW-1185">Reference proteome</keyword>
<dbReference type="GO" id="GO:0046872">
    <property type="term" value="F:metal ion binding"/>
    <property type="evidence" value="ECO:0007669"/>
    <property type="project" value="UniProtKB-UniRule"/>
</dbReference>
<dbReference type="PANTHER" id="PTHR12320:SF1">
    <property type="entry name" value="PROTEIN PHOSPHATASE PTC7 HOMOLOG"/>
    <property type="match status" value="1"/>
</dbReference>
<dbReference type="InterPro" id="IPR001932">
    <property type="entry name" value="PPM-type_phosphatase-like_dom"/>
</dbReference>
<comment type="similarity">
    <text evidence="1">Belongs to the PP2C family.</text>
</comment>
<gene>
    <name evidence="4" type="ORF">KFL_006040010</name>
</gene>
<dbReference type="GO" id="GO:0004722">
    <property type="term" value="F:protein serine/threonine phosphatase activity"/>
    <property type="evidence" value="ECO:0000318"/>
    <property type="project" value="GO_Central"/>
</dbReference>
<reference evidence="4 5" key="1">
    <citation type="journal article" date="2014" name="Nat. Commun.">
        <title>Klebsormidium flaccidum genome reveals primary factors for plant terrestrial adaptation.</title>
        <authorList>
            <person name="Hori K."/>
            <person name="Maruyama F."/>
            <person name="Fujisawa T."/>
            <person name="Togashi T."/>
            <person name="Yamamoto N."/>
            <person name="Seo M."/>
            <person name="Sato S."/>
            <person name="Yamada T."/>
            <person name="Mori H."/>
            <person name="Tajima N."/>
            <person name="Moriyama T."/>
            <person name="Ikeuchi M."/>
            <person name="Watanabe M."/>
            <person name="Wada H."/>
            <person name="Kobayashi K."/>
            <person name="Saito M."/>
            <person name="Masuda T."/>
            <person name="Sasaki-Sekimoto Y."/>
            <person name="Mashiguchi K."/>
            <person name="Awai K."/>
            <person name="Shimojima M."/>
            <person name="Masuda S."/>
            <person name="Iwai M."/>
            <person name="Nobusawa T."/>
            <person name="Narise T."/>
            <person name="Kondo S."/>
            <person name="Saito H."/>
            <person name="Sato R."/>
            <person name="Murakawa M."/>
            <person name="Ihara Y."/>
            <person name="Oshima-Yamada Y."/>
            <person name="Ohtaka K."/>
            <person name="Satoh M."/>
            <person name="Sonobe K."/>
            <person name="Ishii M."/>
            <person name="Ohtani R."/>
            <person name="Kanamori-Sato M."/>
            <person name="Honoki R."/>
            <person name="Miyazaki D."/>
            <person name="Mochizuki H."/>
            <person name="Umetsu J."/>
            <person name="Higashi K."/>
            <person name="Shibata D."/>
            <person name="Kamiya Y."/>
            <person name="Sato N."/>
            <person name="Nakamura Y."/>
            <person name="Tabata S."/>
            <person name="Ida S."/>
            <person name="Kurokawa K."/>
            <person name="Ohta H."/>
        </authorList>
    </citation>
    <scope>NUCLEOTIDE SEQUENCE [LARGE SCALE GENOMIC DNA]</scope>
    <source>
        <strain evidence="4 5">NIES-2285</strain>
    </source>
</reference>
<keyword evidence="1" id="KW-0460">Magnesium</keyword>
<sequence length="465" mass="49843">MSSRMMHGPSASLHKTVAAWGARVSSRRARDLARPIGDAVGLKLFAMPEAANSERHVVSTASAGFRSQFEDLIQKQRQGAASAVDLAVRDKTLALLQKPDIQAAVEASFWRTSRACGESPDESPDMRAAKPVPPFGVGCQAVLEQAAAFHFVHPMTASAIKLPVAADFYWKELNNAGFPRPLPGQVEDDDDEDVAESAARKPHVHTGSLCLRSAAASVPHPEKEFKGGEDAHFVYGEAQAIGVADGVGGWANVGVDAGIYAKELMMRTRDAIRDSAATVRDPLDALARAHAETHSQGSATACVLVLNDDALSAVNVGDSAFVVIRDDRIVFKSPVQQHRFNFPFQLARTRGDPITSAETFRLKAVPGDIVVMGTDGLFDNVFDFELLNIVNVAKRGKLLPHEIANHLASCARARGEDTQRHSPFAKAAMDAGHLYTGGKLDDITVVVSFVCSKHELDVNNPSATG</sequence>
<evidence type="ECO:0000256" key="2">
    <source>
        <dbReference type="SAM" id="MobiDB-lite"/>
    </source>
</evidence>
<evidence type="ECO:0000313" key="5">
    <source>
        <dbReference type="Proteomes" id="UP000054558"/>
    </source>
</evidence>
<feature type="region of interest" description="Disordered" evidence="2">
    <location>
        <begin position="180"/>
        <end position="201"/>
    </location>
</feature>
<dbReference type="PROSITE" id="PS51746">
    <property type="entry name" value="PPM_2"/>
    <property type="match status" value="1"/>
</dbReference>
<keyword evidence="1" id="KW-0464">Manganese</keyword>
<dbReference type="SMART" id="SM00331">
    <property type="entry name" value="PP2C_SIG"/>
    <property type="match status" value="1"/>
</dbReference>
<keyword evidence="1" id="KW-0378">Hydrolase</keyword>
<dbReference type="PANTHER" id="PTHR12320">
    <property type="entry name" value="PROTEIN PHOSPHATASE 2C"/>
    <property type="match status" value="1"/>
</dbReference>
<organism evidence="4 5">
    <name type="scientific">Klebsormidium nitens</name>
    <name type="common">Green alga</name>
    <name type="synonym">Ulothrix nitens</name>
    <dbReference type="NCBI Taxonomy" id="105231"/>
    <lineage>
        <taxon>Eukaryota</taxon>
        <taxon>Viridiplantae</taxon>
        <taxon>Streptophyta</taxon>
        <taxon>Klebsormidiophyceae</taxon>
        <taxon>Klebsormidiales</taxon>
        <taxon>Klebsormidiaceae</taxon>
        <taxon>Klebsormidium</taxon>
    </lineage>
</organism>
<keyword evidence="1" id="KW-0479">Metal-binding</keyword>
<dbReference type="Gene3D" id="3.60.40.10">
    <property type="entry name" value="PPM-type phosphatase domain"/>
    <property type="match status" value="1"/>
</dbReference>
<comment type="cofactor">
    <cofactor evidence="1">
        <name>Mn(2+)</name>
        <dbReference type="ChEBI" id="CHEBI:29035"/>
    </cofactor>
</comment>
<accession>A0A1Y1IL17</accession>
<dbReference type="EC" id="3.1.3.16" evidence="1"/>
<feature type="domain" description="PPM-type phosphatase" evidence="3">
    <location>
        <begin position="212"/>
        <end position="450"/>
    </location>
</feature>
<evidence type="ECO:0000256" key="1">
    <source>
        <dbReference type="RuleBase" id="RU366020"/>
    </source>
</evidence>
<protein>
    <recommendedName>
        <fullName evidence="1">Protein phosphatase</fullName>
        <ecNumber evidence="1">3.1.3.16</ecNumber>
    </recommendedName>
</protein>
<dbReference type="AlphaFoldDB" id="A0A1Y1IL17"/>
<comment type="catalytic activity">
    <reaction evidence="1">
        <text>O-phospho-L-threonyl-[protein] + H2O = L-threonyl-[protein] + phosphate</text>
        <dbReference type="Rhea" id="RHEA:47004"/>
        <dbReference type="Rhea" id="RHEA-COMP:11060"/>
        <dbReference type="Rhea" id="RHEA-COMP:11605"/>
        <dbReference type="ChEBI" id="CHEBI:15377"/>
        <dbReference type="ChEBI" id="CHEBI:30013"/>
        <dbReference type="ChEBI" id="CHEBI:43474"/>
        <dbReference type="ChEBI" id="CHEBI:61977"/>
        <dbReference type="EC" id="3.1.3.16"/>
    </reaction>
</comment>
<dbReference type="Pfam" id="PF07228">
    <property type="entry name" value="SpoIIE"/>
    <property type="match status" value="1"/>
</dbReference>
<comment type="cofactor">
    <cofactor evidence="1">
        <name>Mg(2+)</name>
        <dbReference type="ChEBI" id="CHEBI:18420"/>
    </cofactor>
</comment>
<evidence type="ECO:0000259" key="3">
    <source>
        <dbReference type="PROSITE" id="PS51746"/>
    </source>
</evidence>
<dbReference type="InterPro" id="IPR039123">
    <property type="entry name" value="PPTC7"/>
</dbReference>
<name>A0A1Y1IL17_KLENI</name>
<dbReference type="Proteomes" id="UP000054558">
    <property type="component" value="Unassembled WGS sequence"/>
</dbReference>
<dbReference type="STRING" id="105231.A0A1Y1IL17"/>
<proteinExistence type="inferred from homology"/>